<dbReference type="Proteomes" id="UP001143856">
    <property type="component" value="Unassembled WGS sequence"/>
</dbReference>
<evidence type="ECO:0000313" key="2">
    <source>
        <dbReference type="Proteomes" id="UP001143856"/>
    </source>
</evidence>
<gene>
    <name evidence="1" type="ORF">NUW58_g4448</name>
</gene>
<sequence>MSKAMKHLKKKTSKAMKHLKKKWMSTENWREKRRNKDSGAVASPASLEALPIDSSGKSSTSDLTEPRTPNCPIRTPPEASMSDEPSKLVVASATEPISNISSDLTVTTDPGAEEGQPVRNSQDQQIPEYPISQRLWNKAYDSLEQDEDTADLVRSYAKILEKILHANRASDSSASEDDVSVERKAAADRQRYMRDLVAEGRKKFATTSKITGGLSNVVEYIQKAKGVVDLAVANIPQAALPWAGVCIGLQILSNPGKATKSNLEGIVYVISRMDWYCALSEHLLNEEELIESFESTLKELEKAIITLYKTLLLYQIKSACYYHQHRGLAILRGLASWDDWDSDLQSVKKAEDDVRKMSSQYQKEYERDRLRQLYNSGVHMEESLGNIHQDLQALINQQKSMWTDSKNEKCLQDLFVVDPRNNMRTIMQNKEELLADVYKWMFSSDEYAAFIDWDNEASHSSQCRLLWITGSAGTGKTMLLMGIIDELQRQFSSLAPRLSYFFCQATRINLNNATNALRSLIWMLLFQQPHLIKHIQPDYDHMGRALFENEDAFNALDSIFESMLEDPSLSPVYFIIDALDECEKGLDLLLRLISKSFTLSDRVKWLVSSRPEVLTQHDIQDELQHLESPHVSRILVELDHKRLKDPVNVYIEHKLSALKGRTGYSDEVLTNISAEVRQRANNIFLWVALVFKELSNVRGWDAVETIQHMPSGLPGLYDRIMVKIGAGDDVPQTVVEECGSFLTVTAETVSLIHQSAKDYLDENHKSKLWPGGVTQGHMDICERSIDAMSALRENIYGIKEQDADPKDVEIPNPDPLARHESAVRAVAFSPCGNFLASGSVEDTKNLRLWDVASGQTKHIFEVPSSVRIVIFSPSGKKLAAGSRDGTTWMCDVLSGQTEHTLNGFCFSEPCLAASPDWSKLASQADEKTIQVWDVTIWQPKRFEGHQRRVTAMVFSPGNKLLSGSMDGTIRVWDVATGQIEQTLEIQSTRFGMALSPEGSRLASFSGRIVQLWSTKTWRIEGKLEGHESKVTSVAFSPNGQILASASALGSVRLSEIPTGPAEYAFEGHSDHVTVLALSPDGTKLASGSNDTTVRIWDVTTGKTERVLPHSNQVTAVAFSPNGSALVSASGSAGIIHTWDTTTGGIKDTLRDPNPRTEHCGEVYSILYSLDGRKVAFTLSYYDARLWDVATGQVMVLPHYNMSRTGLAFSPDGTRLASVIYNQVVSLWNTTTGESEGFLKGHQDLIGALAFSPDGRKLASGSFDKTIRIWDVVTCQMERTLRCDQKNACETLLFSPNGSEVASRLSDNTIQVWDTTTGRAERTFRAHSASIATTVFDLDSTMTGRIIDHVGTLPFYSVDETRRWVTRNGTKFLYLPLEFRPDRILVISGGTLVTENTNRVTIMEFAEDARGSLIQGPN</sequence>
<keyword evidence="2" id="KW-1185">Reference proteome</keyword>
<proteinExistence type="predicted"/>
<comment type="caution">
    <text evidence="1">The sequence shown here is derived from an EMBL/GenBank/DDBJ whole genome shotgun (WGS) entry which is preliminary data.</text>
</comment>
<reference evidence="1" key="1">
    <citation type="submission" date="2022-10" db="EMBL/GenBank/DDBJ databases">
        <title>Genome Sequence of Xylaria curta.</title>
        <authorList>
            <person name="Buettner E."/>
        </authorList>
    </citation>
    <scope>NUCLEOTIDE SEQUENCE</scope>
    <source>
        <strain evidence="1">Babe10</strain>
    </source>
</reference>
<name>A0ACC1P8W3_9PEZI</name>
<accession>A0ACC1P8W3</accession>
<organism evidence="1 2">
    <name type="scientific">Xylaria curta</name>
    <dbReference type="NCBI Taxonomy" id="42375"/>
    <lineage>
        <taxon>Eukaryota</taxon>
        <taxon>Fungi</taxon>
        <taxon>Dikarya</taxon>
        <taxon>Ascomycota</taxon>
        <taxon>Pezizomycotina</taxon>
        <taxon>Sordariomycetes</taxon>
        <taxon>Xylariomycetidae</taxon>
        <taxon>Xylariales</taxon>
        <taxon>Xylariaceae</taxon>
        <taxon>Xylaria</taxon>
    </lineage>
</organism>
<evidence type="ECO:0000313" key="1">
    <source>
        <dbReference type="EMBL" id="KAJ2987542.1"/>
    </source>
</evidence>
<dbReference type="EMBL" id="JAPDGR010000775">
    <property type="protein sequence ID" value="KAJ2987542.1"/>
    <property type="molecule type" value="Genomic_DNA"/>
</dbReference>
<protein>
    <submittedName>
        <fullName evidence="1">Uncharacterized protein</fullName>
    </submittedName>
</protein>